<protein>
    <submittedName>
        <fullName evidence="5">Recombinase family protein</fullName>
    </submittedName>
</protein>
<dbReference type="EMBL" id="JBHSEH010000001">
    <property type="protein sequence ID" value="MFC4424636.1"/>
    <property type="molecule type" value="Genomic_DNA"/>
</dbReference>
<dbReference type="PANTHER" id="PTHR30461:SF2">
    <property type="entry name" value="SERINE RECOMBINASE PINE-RELATED"/>
    <property type="match status" value="1"/>
</dbReference>
<dbReference type="Gene3D" id="3.90.1750.20">
    <property type="entry name" value="Putative Large Serine Recombinase, Chain B, Domain 2"/>
    <property type="match status" value="1"/>
</dbReference>
<evidence type="ECO:0000259" key="4">
    <source>
        <dbReference type="PROSITE" id="PS51737"/>
    </source>
</evidence>
<proteinExistence type="predicted"/>
<evidence type="ECO:0000259" key="3">
    <source>
        <dbReference type="PROSITE" id="PS51736"/>
    </source>
</evidence>
<evidence type="ECO:0000256" key="1">
    <source>
        <dbReference type="ARBA" id="ARBA00023125"/>
    </source>
</evidence>
<dbReference type="Pfam" id="PF00239">
    <property type="entry name" value="Resolvase"/>
    <property type="match status" value="1"/>
</dbReference>
<keyword evidence="2" id="KW-0233">DNA recombination</keyword>
<accession>A0ABV8XGD6</accession>
<dbReference type="Pfam" id="PF07508">
    <property type="entry name" value="Recombinase"/>
    <property type="match status" value="1"/>
</dbReference>
<comment type="caution">
    <text evidence="5">The sequence shown here is derived from an EMBL/GenBank/DDBJ whole genome shotgun (WGS) entry which is preliminary data.</text>
</comment>
<dbReference type="CDD" id="cd00338">
    <property type="entry name" value="Ser_Recombinase"/>
    <property type="match status" value="1"/>
</dbReference>
<dbReference type="InterPro" id="IPR011109">
    <property type="entry name" value="DNA_bind_recombinase_dom"/>
</dbReference>
<dbReference type="SMART" id="SM00857">
    <property type="entry name" value="Resolvase"/>
    <property type="match status" value="1"/>
</dbReference>
<organism evidence="5 6">
    <name type="scientific">Deinococcus navajonensis</name>
    <dbReference type="NCBI Taxonomy" id="309884"/>
    <lineage>
        <taxon>Bacteria</taxon>
        <taxon>Thermotogati</taxon>
        <taxon>Deinococcota</taxon>
        <taxon>Deinococci</taxon>
        <taxon>Deinococcales</taxon>
        <taxon>Deinococcaceae</taxon>
        <taxon>Deinococcus</taxon>
    </lineage>
</organism>
<dbReference type="InterPro" id="IPR006119">
    <property type="entry name" value="Resolv_N"/>
</dbReference>
<sequence>MTSPLAIGCTRISTQGQKDGYGQTEQAAEITRYADQQGFRLLEIVPEIESGAKELEDRATLQRYYQLAQQHPGVTFIFPRVDRIGRRAELILGIVRELHSRGANVHAIGLPMDLRTKEGTLMLTMLSGMAEYDHRNIRTNMQAGQRRKAQAGLWPHGSPPWGYQLERDHKGRALRPVPVPEQAAAVRRLFELATDHGESTLVQTMRAEGWPAPTSLGWVRKTVNNLLTNELYAGRRVYQGITLEFEPIVPPELLAQVQAARAHRRTQGGGPKTAQPLLLTGHVRCVCGGAMGRDVDKSQYHGKVYSSYTLYRCWKRKRAHLDAPAPAVEHAPPKRAEALEAECWPALVEALTTPERLAEVITPTATGPTEPPPARVAELEAAIARAYEPLTAGAAGYTLSIAETLARPYAEELERLRQAYQAQAAPTPINVRERAAQFRVALQGALDFEQKRALLDELNVQFVVGPRGLERLSLDLP</sequence>
<dbReference type="InterPro" id="IPR036162">
    <property type="entry name" value="Resolvase-like_N_sf"/>
</dbReference>
<keyword evidence="6" id="KW-1185">Reference proteome</keyword>
<feature type="domain" description="Recombinase" evidence="4">
    <location>
        <begin position="160"/>
        <end position="268"/>
    </location>
</feature>
<evidence type="ECO:0000313" key="6">
    <source>
        <dbReference type="Proteomes" id="UP001595998"/>
    </source>
</evidence>
<gene>
    <name evidence="5" type="ORF">ACFOZ9_00325</name>
</gene>
<dbReference type="PROSITE" id="PS51736">
    <property type="entry name" value="RECOMBINASES_3"/>
    <property type="match status" value="1"/>
</dbReference>
<dbReference type="PROSITE" id="PS51737">
    <property type="entry name" value="RECOMBINASE_DNA_BIND"/>
    <property type="match status" value="1"/>
</dbReference>
<reference evidence="6" key="1">
    <citation type="journal article" date="2019" name="Int. J. Syst. Evol. Microbiol.">
        <title>The Global Catalogue of Microorganisms (GCM) 10K type strain sequencing project: providing services to taxonomists for standard genome sequencing and annotation.</title>
        <authorList>
            <consortium name="The Broad Institute Genomics Platform"/>
            <consortium name="The Broad Institute Genome Sequencing Center for Infectious Disease"/>
            <person name="Wu L."/>
            <person name="Ma J."/>
        </authorList>
    </citation>
    <scope>NUCLEOTIDE SEQUENCE [LARGE SCALE GENOMIC DNA]</scope>
    <source>
        <strain evidence="6">CCUG 56029</strain>
    </source>
</reference>
<feature type="domain" description="Resolvase/invertase-type recombinase catalytic" evidence="3">
    <location>
        <begin position="5"/>
        <end position="152"/>
    </location>
</feature>
<dbReference type="RefSeq" id="WP_380034847.1">
    <property type="nucleotide sequence ID" value="NZ_JBHSEH010000001.1"/>
</dbReference>
<keyword evidence="1" id="KW-0238">DNA-binding</keyword>
<dbReference type="InterPro" id="IPR050639">
    <property type="entry name" value="SSR_resolvase"/>
</dbReference>
<evidence type="ECO:0000256" key="2">
    <source>
        <dbReference type="ARBA" id="ARBA00023172"/>
    </source>
</evidence>
<dbReference type="InterPro" id="IPR038109">
    <property type="entry name" value="DNA_bind_recomb_sf"/>
</dbReference>
<evidence type="ECO:0000313" key="5">
    <source>
        <dbReference type="EMBL" id="MFC4424636.1"/>
    </source>
</evidence>
<dbReference type="SUPFAM" id="SSF53041">
    <property type="entry name" value="Resolvase-like"/>
    <property type="match status" value="1"/>
</dbReference>
<name>A0ABV8XGD6_9DEIO</name>
<dbReference type="Gene3D" id="3.40.50.1390">
    <property type="entry name" value="Resolvase, N-terminal catalytic domain"/>
    <property type="match status" value="1"/>
</dbReference>
<dbReference type="Proteomes" id="UP001595998">
    <property type="component" value="Unassembled WGS sequence"/>
</dbReference>
<dbReference type="PANTHER" id="PTHR30461">
    <property type="entry name" value="DNA-INVERTASE FROM LAMBDOID PROPHAGE"/>
    <property type="match status" value="1"/>
</dbReference>